<gene>
    <name evidence="2" type="ORF">EI982_14180</name>
</gene>
<dbReference type="OrthoDB" id="145878at2157"/>
<dbReference type="PANTHER" id="PTHR34512">
    <property type="entry name" value="CELL SURFACE PROTEIN"/>
    <property type="match status" value="1"/>
</dbReference>
<accession>A0A6B9FAS4</accession>
<organism evidence="2 3">
    <name type="scientific">Haloplanus rallus</name>
    <dbReference type="NCBI Taxonomy" id="1816183"/>
    <lineage>
        <taxon>Archaea</taxon>
        <taxon>Methanobacteriati</taxon>
        <taxon>Methanobacteriota</taxon>
        <taxon>Stenosarchaea group</taxon>
        <taxon>Halobacteria</taxon>
        <taxon>Halobacteriales</taxon>
        <taxon>Haloferacaceae</taxon>
        <taxon>Haloplanus</taxon>
    </lineage>
</organism>
<name>A0A6B9FAS4_9EURY</name>
<dbReference type="KEGG" id="hra:EI982_14180"/>
<feature type="domain" description="Pyrrolo-quinoline quinone repeat" evidence="1">
    <location>
        <begin position="69"/>
        <end position="130"/>
    </location>
</feature>
<reference evidence="2 3" key="1">
    <citation type="submission" date="2018-12" db="EMBL/GenBank/DDBJ databases">
        <title>Complete genome sequence of Haloplanus rallus MBLA0036.</title>
        <authorList>
            <person name="Nam Y.-d."/>
            <person name="Kang J."/>
            <person name="Chung W.-H."/>
            <person name="Park Y.S."/>
        </authorList>
    </citation>
    <scope>NUCLEOTIDE SEQUENCE [LARGE SCALE GENOMIC DNA]</scope>
    <source>
        <strain evidence="2 3">MBLA0036</strain>
    </source>
</reference>
<dbReference type="GeneID" id="99243546"/>
<protein>
    <submittedName>
        <fullName evidence="2">Pyrrolo-quinoline quinone</fullName>
    </submittedName>
</protein>
<dbReference type="Proteomes" id="UP000428325">
    <property type="component" value="Chromosome"/>
</dbReference>
<dbReference type="EMBL" id="CP034345">
    <property type="protein sequence ID" value="QGX95847.1"/>
    <property type="molecule type" value="Genomic_DNA"/>
</dbReference>
<feature type="domain" description="Pyrrolo-quinoline quinone repeat" evidence="1">
    <location>
        <begin position="183"/>
        <end position="394"/>
    </location>
</feature>
<dbReference type="InterPro" id="IPR011047">
    <property type="entry name" value="Quinoprotein_ADH-like_sf"/>
</dbReference>
<evidence type="ECO:0000313" key="3">
    <source>
        <dbReference type="Proteomes" id="UP000428325"/>
    </source>
</evidence>
<dbReference type="SMART" id="SM00564">
    <property type="entry name" value="PQQ"/>
    <property type="match status" value="6"/>
</dbReference>
<sequence>MPARRAALALLGGTLAAALSGCLGDDTDDPEPTTVTNRPVDAAGSVPQYQVDAGNGGRLDGPTPSSPTVAWRRTPARYDASQPVVDGDAVYVGFDGDLVKLAADTGDVAWTVDAGHASDATPAVHGDVVYTTVWNGGESVPRGLVAVDAADGTVRWRALTDNDVNASPTPTDDAVFVGGGYENGEVAAVEHDGTVRWRRDLGAYAAAPATVGDRVVYATGESASAVALDADTGETVWDRSLDGRAVAAPTVVGDAVLVADESGRVRALDAATGDRRWRTAVDDRVTHSVARGDGTAVVAHGGGVTGLGVEDGERRWWTEIDRDPTAPVVVGGTVLVGAGRAVIALGADGVERWRVETRERSYTDVVLGGVTGSPVAVDGTVLVATQAGDVYALDDG</sequence>
<dbReference type="InterPro" id="IPR015943">
    <property type="entry name" value="WD40/YVTN_repeat-like_dom_sf"/>
</dbReference>
<dbReference type="SUPFAM" id="SSF50998">
    <property type="entry name" value="Quinoprotein alcohol dehydrogenase-like"/>
    <property type="match status" value="3"/>
</dbReference>
<dbReference type="InterPro" id="IPR018391">
    <property type="entry name" value="PQQ_b-propeller_rpt"/>
</dbReference>
<evidence type="ECO:0000313" key="2">
    <source>
        <dbReference type="EMBL" id="QGX95847.1"/>
    </source>
</evidence>
<keyword evidence="3" id="KW-1185">Reference proteome</keyword>
<dbReference type="PROSITE" id="PS51257">
    <property type="entry name" value="PROKAR_LIPOPROTEIN"/>
    <property type="match status" value="1"/>
</dbReference>
<evidence type="ECO:0000259" key="1">
    <source>
        <dbReference type="Pfam" id="PF13360"/>
    </source>
</evidence>
<dbReference type="Gene3D" id="2.130.10.10">
    <property type="entry name" value="YVTN repeat-like/Quinoprotein amine dehydrogenase"/>
    <property type="match status" value="2"/>
</dbReference>
<proteinExistence type="predicted"/>
<dbReference type="Pfam" id="PF13360">
    <property type="entry name" value="PQQ_2"/>
    <property type="match status" value="2"/>
</dbReference>
<dbReference type="RefSeq" id="WP_157690307.1">
    <property type="nucleotide sequence ID" value="NZ_CP034345.1"/>
</dbReference>
<dbReference type="InterPro" id="IPR002372">
    <property type="entry name" value="PQQ_rpt_dom"/>
</dbReference>
<dbReference type="PANTHER" id="PTHR34512:SF30">
    <property type="entry name" value="OUTER MEMBRANE PROTEIN ASSEMBLY FACTOR BAMB"/>
    <property type="match status" value="1"/>
</dbReference>
<dbReference type="AlphaFoldDB" id="A0A6B9FAS4"/>